<dbReference type="RefSeq" id="WP_129349476.1">
    <property type="nucleotide sequence ID" value="NZ_CP026538.1"/>
</dbReference>
<evidence type="ECO:0000313" key="2">
    <source>
        <dbReference type="Proteomes" id="UP000293296"/>
    </source>
</evidence>
<proteinExistence type="predicted"/>
<dbReference type="Proteomes" id="UP000293296">
    <property type="component" value="Chromosome"/>
</dbReference>
<dbReference type="KEGG" id="dcb:C3Y92_03280"/>
<accession>A0A4P6HIG1</accession>
<organism evidence="1 2">
    <name type="scientific">Solidesulfovibrio carbinolicus</name>
    <dbReference type="NCBI Taxonomy" id="296842"/>
    <lineage>
        <taxon>Bacteria</taxon>
        <taxon>Pseudomonadati</taxon>
        <taxon>Thermodesulfobacteriota</taxon>
        <taxon>Desulfovibrionia</taxon>
        <taxon>Desulfovibrionales</taxon>
        <taxon>Desulfovibrionaceae</taxon>
        <taxon>Solidesulfovibrio</taxon>
    </lineage>
</organism>
<keyword evidence="2" id="KW-1185">Reference proteome</keyword>
<protein>
    <submittedName>
        <fullName evidence="1">Uncharacterized protein</fullName>
    </submittedName>
</protein>
<sequence>MAEDFRTLLMESDRLEDGDRWFGDIQIGGWFYFSAQAGPFHASRPQVLHENPMAYESFDLRLQTVQGVISYGRYGAWEDLKTKPWAALFSEERPTVLHAPDVPVATCQQIYEDLLAYARKNPVP</sequence>
<gene>
    <name evidence="1" type="ORF">C3Y92_03280</name>
</gene>
<dbReference type="AlphaFoldDB" id="A0A4P6HIG1"/>
<reference evidence="1 2" key="1">
    <citation type="submission" date="2018-02" db="EMBL/GenBank/DDBJ databases">
        <title>Genome sequence of Desulfovibrio carbinolicus DSM 3852.</title>
        <authorList>
            <person name="Wilbanks E."/>
            <person name="Skennerton C.T."/>
            <person name="Orphan V.J."/>
        </authorList>
    </citation>
    <scope>NUCLEOTIDE SEQUENCE [LARGE SCALE GENOMIC DNA]</scope>
    <source>
        <strain evidence="1 2">DSM 3852</strain>
    </source>
</reference>
<dbReference type="EMBL" id="CP026538">
    <property type="protein sequence ID" value="QAZ66316.1"/>
    <property type="molecule type" value="Genomic_DNA"/>
</dbReference>
<dbReference type="OrthoDB" id="5455542at2"/>
<evidence type="ECO:0000313" key="1">
    <source>
        <dbReference type="EMBL" id="QAZ66316.1"/>
    </source>
</evidence>
<name>A0A4P6HIG1_9BACT</name>